<evidence type="ECO:0000256" key="10">
    <source>
        <dbReference type="ARBA" id="ARBA00022989"/>
    </source>
</evidence>
<dbReference type="InterPro" id="IPR050351">
    <property type="entry name" value="BphY/WalK/GraS-like"/>
</dbReference>
<feature type="transmembrane region" description="Helical" evidence="13">
    <location>
        <begin position="41"/>
        <end position="61"/>
    </location>
</feature>
<gene>
    <name evidence="15" type="ORF">Q3C12_18950</name>
</gene>
<evidence type="ECO:0000313" key="15">
    <source>
        <dbReference type="EMBL" id="MDO3679091.1"/>
    </source>
</evidence>
<dbReference type="PANTHER" id="PTHR45453">
    <property type="entry name" value="PHOSPHATE REGULON SENSOR PROTEIN PHOR"/>
    <property type="match status" value="1"/>
</dbReference>
<keyword evidence="6 13" id="KW-0812">Transmembrane</keyword>
<dbReference type="GO" id="GO:0004673">
    <property type="term" value="F:protein histidine kinase activity"/>
    <property type="evidence" value="ECO:0007669"/>
    <property type="project" value="UniProtKB-EC"/>
</dbReference>
<organism evidence="15 16">
    <name type="scientific">Paenibacillus ehimensis</name>
    <dbReference type="NCBI Taxonomy" id="79264"/>
    <lineage>
        <taxon>Bacteria</taxon>
        <taxon>Bacillati</taxon>
        <taxon>Bacillota</taxon>
        <taxon>Bacilli</taxon>
        <taxon>Bacillales</taxon>
        <taxon>Paenibacillaceae</taxon>
        <taxon>Paenibacillus</taxon>
    </lineage>
</organism>
<keyword evidence="11" id="KW-0902">Two-component regulatory system</keyword>
<name>A0ABT8VDN9_9BACL</name>
<evidence type="ECO:0000313" key="16">
    <source>
        <dbReference type="Proteomes" id="UP001168883"/>
    </source>
</evidence>
<proteinExistence type="predicted"/>
<evidence type="ECO:0000256" key="8">
    <source>
        <dbReference type="ARBA" id="ARBA00022777"/>
    </source>
</evidence>
<dbReference type="RefSeq" id="WP_025850421.1">
    <property type="nucleotide sequence ID" value="NZ_JAUMKJ010000023.1"/>
</dbReference>
<protein>
    <recommendedName>
        <fullName evidence="3">histidine kinase</fullName>
        <ecNumber evidence="3">2.7.13.3</ecNumber>
    </recommendedName>
</protein>
<dbReference type="Gene3D" id="3.30.565.10">
    <property type="entry name" value="Histidine kinase-like ATPase, C-terminal domain"/>
    <property type="match status" value="1"/>
</dbReference>
<evidence type="ECO:0000256" key="7">
    <source>
        <dbReference type="ARBA" id="ARBA00022741"/>
    </source>
</evidence>
<comment type="catalytic activity">
    <reaction evidence="1">
        <text>ATP + protein L-histidine = ADP + protein N-phospho-L-histidine.</text>
        <dbReference type="EC" id="2.7.13.3"/>
    </reaction>
</comment>
<keyword evidence="4" id="KW-1003">Cell membrane</keyword>
<comment type="subcellular location">
    <subcellularLocation>
        <location evidence="2">Cell membrane</location>
        <topology evidence="2">Multi-pass membrane protein</topology>
    </subcellularLocation>
</comment>
<evidence type="ECO:0000256" key="11">
    <source>
        <dbReference type="ARBA" id="ARBA00023012"/>
    </source>
</evidence>
<evidence type="ECO:0000256" key="13">
    <source>
        <dbReference type="SAM" id="Phobius"/>
    </source>
</evidence>
<evidence type="ECO:0000256" key="9">
    <source>
        <dbReference type="ARBA" id="ARBA00022840"/>
    </source>
</evidence>
<dbReference type="InterPro" id="IPR036890">
    <property type="entry name" value="HATPase_C_sf"/>
</dbReference>
<reference evidence="15" key="1">
    <citation type="submission" date="2023-07" db="EMBL/GenBank/DDBJ databases">
        <authorList>
            <person name="Aktuganov G."/>
            <person name="Boyko T."/>
            <person name="Delegan Y."/>
            <person name="Galimzianova N."/>
            <person name="Gilvanova E."/>
            <person name="Korobov V."/>
            <person name="Kuzmina L."/>
            <person name="Melentiev A."/>
            <person name="Milman P."/>
            <person name="Ryabova A."/>
            <person name="Stupak E."/>
            <person name="Yasakov T."/>
            <person name="Zharikova N."/>
            <person name="Zhurenko E."/>
        </authorList>
    </citation>
    <scope>NUCLEOTIDE SEQUENCE</scope>
    <source>
        <strain evidence="15">IB-739</strain>
    </source>
</reference>
<dbReference type="SMART" id="SM00387">
    <property type="entry name" value="HATPase_c"/>
    <property type="match status" value="1"/>
</dbReference>
<dbReference type="PANTHER" id="PTHR45453:SF2">
    <property type="entry name" value="HISTIDINE KINASE"/>
    <property type="match status" value="1"/>
</dbReference>
<keyword evidence="9" id="KW-0067">ATP-binding</keyword>
<evidence type="ECO:0000256" key="2">
    <source>
        <dbReference type="ARBA" id="ARBA00004651"/>
    </source>
</evidence>
<keyword evidence="7" id="KW-0547">Nucleotide-binding</keyword>
<evidence type="ECO:0000256" key="5">
    <source>
        <dbReference type="ARBA" id="ARBA00022679"/>
    </source>
</evidence>
<dbReference type="SUPFAM" id="SSF55874">
    <property type="entry name" value="ATPase domain of HSP90 chaperone/DNA topoisomerase II/histidine kinase"/>
    <property type="match status" value="1"/>
</dbReference>
<dbReference type="PROSITE" id="PS50109">
    <property type="entry name" value="HIS_KIN"/>
    <property type="match status" value="1"/>
</dbReference>
<keyword evidence="5 15" id="KW-0808">Transferase</keyword>
<accession>A0ABT8VDN9</accession>
<feature type="domain" description="Histidine kinase" evidence="14">
    <location>
        <begin position="123"/>
        <end position="326"/>
    </location>
</feature>
<dbReference type="InterPro" id="IPR003594">
    <property type="entry name" value="HATPase_dom"/>
</dbReference>
<keyword evidence="8 15" id="KW-0418">Kinase</keyword>
<dbReference type="EC" id="2.7.13.3" evidence="3"/>
<evidence type="ECO:0000259" key="14">
    <source>
        <dbReference type="PROSITE" id="PS50109"/>
    </source>
</evidence>
<evidence type="ECO:0000256" key="6">
    <source>
        <dbReference type="ARBA" id="ARBA00022692"/>
    </source>
</evidence>
<comment type="caution">
    <text evidence="15">The sequence shown here is derived from an EMBL/GenBank/DDBJ whole genome shotgun (WGS) entry which is preliminary data.</text>
</comment>
<keyword evidence="10 13" id="KW-1133">Transmembrane helix</keyword>
<evidence type="ECO:0000256" key="4">
    <source>
        <dbReference type="ARBA" id="ARBA00022475"/>
    </source>
</evidence>
<evidence type="ECO:0000256" key="12">
    <source>
        <dbReference type="ARBA" id="ARBA00023136"/>
    </source>
</evidence>
<evidence type="ECO:0000256" key="1">
    <source>
        <dbReference type="ARBA" id="ARBA00000085"/>
    </source>
</evidence>
<sequence length="336" mass="39032">MRLRDYIRSHKLWLISNAVLVLLTNGILFGSVPLGQGTADIVYMDVLLVTTQLVFFVYGYVKQKRTYARFLHDTGEKGRKTDPQGDFYTDMLTKALERQHKLFSEKEEEYKKKMNETQEYMTQWVHDIKVNLAVSELLLEEMENGHELRNQIEQMKFRIHQVLQMTRATHYNEDMAAEEVDVCQVLRNAIKENALFFIHKNIEIETDLKPFTVISDKKWVFDILCQILNNSSKYTPPGGRLTIAVREEERAYYVSIRDNGIGIPREDLPRIFDKGFTGKNGRSGTKSTGMGLYYAKKMAERLSIGLEAASEEGVYTEFTVIFYKLSDYYTVYSAIR</sequence>
<dbReference type="InterPro" id="IPR005467">
    <property type="entry name" value="His_kinase_dom"/>
</dbReference>
<dbReference type="Proteomes" id="UP001168883">
    <property type="component" value="Unassembled WGS sequence"/>
</dbReference>
<keyword evidence="16" id="KW-1185">Reference proteome</keyword>
<keyword evidence="12 13" id="KW-0472">Membrane</keyword>
<dbReference type="Pfam" id="PF02518">
    <property type="entry name" value="HATPase_c"/>
    <property type="match status" value="1"/>
</dbReference>
<evidence type="ECO:0000256" key="3">
    <source>
        <dbReference type="ARBA" id="ARBA00012438"/>
    </source>
</evidence>
<dbReference type="EMBL" id="JAUMKJ010000023">
    <property type="protein sequence ID" value="MDO3679091.1"/>
    <property type="molecule type" value="Genomic_DNA"/>
</dbReference>
<feature type="transmembrane region" description="Helical" evidence="13">
    <location>
        <begin position="12"/>
        <end position="35"/>
    </location>
</feature>